<organism evidence="6 7">
    <name type="scientific">Actinomycetospora endophytica</name>
    <dbReference type="NCBI Taxonomy" id="2291215"/>
    <lineage>
        <taxon>Bacteria</taxon>
        <taxon>Bacillati</taxon>
        <taxon>Actinomycetota</taxon>
        <taxon>Actinomycetes</taxon>
        <taxon>Pseudonocardiales</taxon>
        <taxon>Pseudonocardiaceae</taxon>
        <taxon>Actinomycetospora</taxon>
    </lineage>
</organism>
<dbReference type="PANTHER" id="PTHR30346">
    <property type="entry name" value="TRANSCRIPTIONAL DUAL REGULATOR HCAR-RELATED"/>
    <property type="match status" value="1"/>
</dbReference>
<evidence type="ECO:0000256" key="2">
    <source>
        <dbReference type="ARBA" id="ARBA00023015"/>
    </source>
</evidence>
<evidence type="ECO:0000259" key="5">
    <source>
        <dbReference type="PROSITE" id="PS50931"/>
    </source>
</evidence>
<keyword evidence="7" id="KW-1185">Reference proteome</keyword>
<sequence>MDDLDLRLVHAFVVVAEHRHFGRAAEALHIAQPALSRQIRRLEDQVGARLFDRDTRGTRLTAAGEAFLPAAREALSASRSAVAAARAADGPDRLVVGHVSALLVTAGVRALREARPEVEVRTLHLEWHEPRAALLGHRVDVVLARLPFPTDGLEVVRVRDESRVLLVPREHRLAGRDAVRLADFAEEPLARLADPDPAFAAFWRVEPRPDGGPAPAGPVVGTPEDRLEVVAGGEAVALATGAVLDGALRPDLVAIPVEDVEPVSVVLATRAGDRRALVTEFVRIAAACLGPG</sequence>
<dbReference type="InterPro" id="IPR036388">
    <property type="entry name" value="WH-like_DNA-bd_sf"/>
</dbReference>
<keyword evidence="4" id="KW-0804">Transcription</keyword>
<dbReference type="RefSeq" id="WP_230738376.1">
    <property type="nucleotide sequence ID" value="NZ_JAJNDB010000006.1"/>
</dbReference>
<name>A0ABS8PE26_9PSEU</name>
<dbReference type="PROSITE" id="PS50931">
    <property type="entry name" value="HTH_LYSR"/>
    <property type="match status" value="1"/>
</dbReference>
<accession>A0ABS8PE26</accession>
<evidence type="ECO:0000313" key="6">
    <source>
        <dbReference type="EMBL" id="MCD2196521.1"/>
    </source>
</evidence>
<dbReference type="PRINTS" id="PR00039">
    <property type="entry name" value="HTHLYSR"/>
</dbReference>
<dbReference type="Gene3D" id="1.10.10.10">
    <property type="entry name" value="Winged helix-like DNA-binding domain superfamily/Winged helix DNA-binding domain"/>
    <property type="match status" value="1"/>
</dbReference>
<dbReference type="Pfam" id="PF03466">
    <property type="entry name" value="LysR_substrate"/>
    <property type="match status" value="1"/>
</dbReference>
<dbReference type="InterPro" id="IPR036390">
    <property type="entry name" value="WH_DNA-bd_sf"/>
</dbReference>
<evidence type="ECO:0000256" key="1">
    <source>
        <dbReference type="ARBA" id="ARBA00009437"/>
    </source>
</evidence>
<evidence type="ECO:0000256" key="4">
    <source>
        <dbReference type="ARBA" id="ARBA00023163"/>
    </source>
</evidence>
<dbReference type="PANTHER" id="PTHR30346:SF0">
    <property type="entry name" value="HCA OPERON TRANSCRIPTIONAL ACTIVATOR HCAR"/>
    <property type="match status" value="1"/>
</dbReference>
<comment type="caution">
    <text evidence="6">The sequence shown here is derived from an EMBL/GenBank/DDBJ whole genome shotgun (WGS) entry which is preliminary data.</text>
</comment>
<keyword evidence="2" id="KW-0805">Transcription regulation</keyword>
<reference evidence="6 7" key="1">
    <citation type="submission" date="2021-11" db="EMBL/GenBank/DDBJ databases">
        <title>Draft genome sequence of Actinomycetospora sp. SF1 isolated from the rhizosphere soil.</title>
        <authorList>
            <person name="Duangmal K."/>
            <person name="Chantavorakit T."/>
        </authorList>
    </citation>
    <scope>NUCLEOTIDE SEQUENCE [LARGE SCALE GENOMIC DNA]</scope>
    <source>
        <strain evidence="6 7">TBRC 5722</strain>
    </source>
</reference>
<dbReference type="InterPro" id="IPR000847">
    <property type="entry name" value="LysR_HTH_N"/>
</dbReference>
<keyword evidence="3" id="KW-0238">DNA-binding</keyword>
<evidence type="ECO:0000256" key="3">
    <source>
        <dbReference type="ARBA" id="ARBA00023125"/>
    </source>
</evidence>
<feature type="domain" description="HTH lysR-type" evidence="5">
    <location>
        <begin position="4"/>
        <end position="61"/>
    </location>
</feature>
<dbReference type="SUPFAM" id="SSF53850">
    <property type="entry name" value="Periplasmic binding protein-like II"/>
    <property type="match status" value="1"/>
</dbReference>
<evidence type="ECO:0000313" key="7">
    <source>
        <dbReference type="Proteomes" id="UP001199469"/>
    </source>
</evidence>
<dbReference type="SUPFAM" id="SSF46785">
    <property type="entry name" value="Winged helix' DNA-binding domain"/>
    <property type="match status" value="1"/>
</dbReference>
<dbReference type="EMBL" id="JAJNDB010000006">
    <property type="protein sequence ID" value="MCD2196521.1"/>
    <property type="molecule type" value="Genomic_DNA"/>
</dbReference>
<gene>
    <name evidence="6" type="ORF">LQ327_24405</name>
</gene>
<dbReference type="Pfam" id="PF00126">
    <property type="entry name" value="HTH_1"/>
    <property type="match status" value="1"/>
</dbReference>
<dbReference type="Gene3D" id="3.40.190.10">
    <property type="entry name" value="Periplasmic binding protein-like II"/>
    <property type="match status" value="2"/>
</dbReference>
<proteinExistence type="inferred from homology"/>
<dbReference type="Proteomes" id="UP001199469">
    <property type="component" value="Unassembled WGS sequence"/>
</dbReference>
<comment type="similarity">
    <text evidence="1">Belongs to the LysR transcriptional regulatory family.</text>
</comment>
<dbReference type="InterPro" id="IPR005119">
    <property type="entry name" value="LysR_subst-bd"/>
</dbReference>
<protein>
    <submittedName>
        <fullName evidence="6">LysR family transcriptional regulator</fullName>
    </submittedName>
</protein>